<organism evidence="4 5">
    <name type="scientific">Sphingopyxis flava</name>
    <dbReference type="NCBI Taxonomy" id="1507287"/>
    <lineage>
        <taxon>Bacteria</taxon>
        <taxon>Pseudomonadati</taxon>
        <taxon>Pseudomonadota</taxon>
        <taxon>Alphaproteobacteria</taxon>
        <taxon>Sphingomonadales</taxon>
        <taxon>Sphingomonadaceae</taxon>
        <taxon>Sphingopyxis</taxon>
    </lineage>
</organism>
<dbReference type="Pfam" id="PF05838">
    <property type="entry name" value="Glyco_hydro_108"/>
    <property type="match status" value="1"/>
</dbReference>
<evidence type="ECO:0000313" key="5">
    <source>
        <dbReference type="Proteomes" id="UP000190044"/>
    </source>
</evidence>
<dbReference type="EMBL" id="FUYP01000011">
    <property type="protein sequence ID" value="SKB61986.1"/>
    <property type="molecule type" value="Genomic_DNA"/>
</dbReference>
<evidence type="ECO:0000259" key="2">
    <source>
        <dbReference type="Pfam" id="PF05838"/>
    </source>
</evidence>
<name>A0A1T5CRK5_9SPHN</name>
<protein>
    <submittedName>
        <fullName evidence="4">Predicted Peptidoglycan domain-containing protein</fullName>
    </submittedName>
</protein>
<proteinExistence type="predicted"/>
<dbReference type="SUPFAM" id="SSF53955">
    <property type="entry name" value="Lysozyme-like"/>
    <property type="match status" value="1"/>
</dbReference>
<keyword evidence="1" id="KW-0472">Membrane</keyword>
<dbReference type="RefSeq" id="WP_079638655.1">
    <property type="nucleotide sequence ID" value="NZ_FUYP01000011.1"/>
</dbReference>
<accession>A0A1T5CRK5</accession>
<reference evidence="5" key="1">
    <citation type="submission" date="2017-02" db="EMBL/GenBank/DDBJ databases">
        <authorList>
            <person name="Varghese N."/>
            <person name="Submissions S."/>
        </authorList>
    </citation>
    <scope>NUCLEOTIDE SEQUENCE [LARGE SCALE GENOMIC DNA]</scope>
    <source>
        <strain evidence="5">R11H</strain>
    </source>
</reference>
<dbReference type="Pfam" id="PF09374">
    <property type="entry name" value="PG_binding_3"/>
    <property type="match status" value="1"/>
</dbReference>
<evidence type="ECO:0000259" key="3">
    <source>
        <dbReference type="Pfam" id="PF09374"/>
    </source>
</evidence>
<feature type="domain" description="Peptidoglycan binding" evidence="3">
    <location>
        <begin position="115"/>
        <end position="192"/>
    </location>
</feature>
<dbReference type="AlphaFoldDB" id="A0A1T5CRK5"/>
<feature type="domain" description="TtsA-like Glycoside hydrolase family 108" evidence="2">
    <location>
        <begin position="33"/>
        <end position="111"/>
    </location>
</feature>
<keyword evidence="5" id="KW-1185">Reference proteome</keyword>
<dbReference type="OrthoDB" id="9815229at2"/>
<keyword evidence="1" id="KW-0812">Transmembrane</keyword>
<dbReference type="Gene3D" id="1.20.141.10">
    <property type="entry name" value="Chitosanase, subunit A, domain 1"/>
    <property type="match status" value="1"/>
</dbReference>
<sequence length="203" mass="22299">MTDPAEETARKGVLAGLGTLGVIITGILAAVGLNEGGYVHHSSDPGGATNHGITEKVAREDGYTGHMKDFPKEWANDIIFKGYIKEPGFLPIIEISPAVGEEIVDSAVNFGPHRPSCWFQQSLNELGASPRLKVDCKIGPKSVAAFARFKNPRLCVLMLDKMDAKQTAEYQRLVRVNPKLKVFYRGWINKRVGNVDRKKCSAY</sequence>
<gene>
    <name evidence="4" type="ORF">SAMN06295937_101149</name>
</gene>
<dbReference type="Proteomes" id="UP000190044">
    <property type="component" value="Unassembled WGS sequence"/>
</dbReference>
<feature type="transmembrane region" description="Helical" evidence="1">
    <location>
        <begin position="12"/>
        <end position="33"/>
    </location>
</feature>
<keyword evidence="1" id="KW-1133">Transmembrane helix</keyword>
<evidence type="ECO:0000313" key="4">
    <source>
        <dbReference type="EMBL" id="SKB61986.1"/>
    </source>
</evidence>
<dbReference type="InterPro" id="IPR008565">
    <property type="entry name" value="TtsA-like_GH18_dom"/>
</dbReference>
<dbReference type="InterPro" id="IPR018537">
    <property type="entry name" value="Peptidoglycan-bd_3"/>
</dbReference>
<evidence type="ECO:0000256" key="1">
    <source>
        <dbReference type="SAM" id="Phobius"/>
    </source>
</evidence>
<dbReference type="InterPro" id="IPR023346">
    <property type="entry name" value="Lysozyme-like_dom_sf"/>
</dbReference>